<organism evidence="4 5">
    <name type="scientific">Neptunicella marina</name>
    <dbReference type="NCBI Taxonomy" id="2125989"/>
    <lineage>
        <taxon>Bacteria</taxon>
        <taxon>Pseudomonadati</taxon>
        <taxon>Pseudomonadota</taxon>
        <taxon>Gammaproteobacteria</taxon>
        <taxon>Alteromonadales</taxon>
        <taxon>Alteromonadaceae</taxon>
        <taxon>Neptunicella</taxon>
    </lineage>
</organism>
<dbReference type="EMBL" id="JACNEP010000002">
    <property type="protein sequence ID" value="MBC3765023.1"/>
    <property type="molecule type" value="Genomic_DNA"/>
</dbReference>
<dbReference type="InterPro" id="IPR001296">
    <property type="entry name" value="Glyco_trans_1"/>
</dbReference>
<dbReference type="GO" id="GO:1901135">
    <property type="term" value="P:carbohydrate derivative metabolic process"/>
    <property type="evidence" value="ECO:0007669"/>
    <property type="project" value="UniProtKB-ARBA"/>
</dbReference>
<evidence type="ECO:0000256" key="1">
    <source>
        <dbReference type="ARBA" id="ARBA00022676"/>
    </source>
</evidence>
<reference evidence="4" key="2">
    <citation type="submission" date="2020-08" db="EMBL/GenBank/DDBJ databases">
        <authorList>
            <person name="Lai Q."/>
        </authorList>
    </citation>
    <scope>NUCLEOTIDE SEQUENCE</scope>
    <source>
        <strain evidence="4">S27-2</strain>
    </source>
</reference>
<sequence length="384" mass="43862">MHQSQQRILVIYRVNQFSKKLAGVWHKLLGQLQGFADAGMEVYALYMSLGSQHLARVDHGELSVVKQWQPIAVETEKQQFWQHATEAAEYCKADVVYCRYDKMYEQPCLAQFAAALPKQQQQLCIEFATFPYTQEIQDQAKINADCRNRQLLLQHVDFVFSTQFSPEIDGKPNHFFSNQLAKAFLDNSSDSKHGLVLQQRLNLISVANVSFWHGFDRVLQGLRAYYDKHQSDDVHYYIAGTGDELARLQERSRQLQLDNVVHFLGFQTHQQLNQLYGTMSVGIAGLGLHRKGLSENCALKVREYLANGLPVVKSTFDRALAQCSWTLDVSADDHPLDIDAVREFVLKADNAGECREQIRQFAKRELSWKKHAQLVQQALSGVTL</sequence>
<accession>A0A8J6M0N6</accession>
<evidence type="ECO:0000259" key="3">
    <source>
        <dbReference type="Pfam" id="PF00534"/>
    </source>
</evidence>
<dbReference type="Pfam" id="PF00534">
    <property type="entry name" value="Glycos_transf_1"/>
    <property type="match status" value="1"/>
</dbReference>
<dbReference type="Gene3D" id="3.40.50.2000">
    <property type="entry name" value="Glycogen Phosphorylase B"/>
    <property type="match status" value="1"/>
</dbReference>
<evidence type="ECO:0000256" key="2">
    <source>
        <dbReference type="ARBA" id="ARBA00022679"/>
    </source>
</evidence>
<dbReference type="PANTHER" id="PTHR12526">
    <property type="entry name" value="GLYCOSYLTRANSFERASE"/>
    <property type="match status" value="1"/>
</dbReference>
<evidence type="ECO:0000313" key="4">
    <source>
        <dbReference type="EMBL" id="MBC3765023.1"/>
    </source>
</evidence>
<dbReference type="AlphaFoldDB" id="A0A8J6M0N6"/>
<keyword evidence="2" id="KW-0808">Transferase</keyword>
<dbReference type="GO" id="GO:0016757">
    <property type="term" value="F:glycosyltransferase activity"/>
    <property type="evidence" value="ECO:0007669"/>
    <property type="project" value="UniProtKB-KW"/>
</dbReference>
<dbReference type="Proteomes" id="UP000601768">
    <property type="component" value="Unassembled WGS sequence"/>
</dbReference>
<reference evidence="4" key="1">
    <citation type="journal article" date="2018" name="Int. J. Syst. Evol. Microbiol.">
        <title>Neptunicella marina gen. nov., sp. nov., isolated from surface seawater.</title>
        <authorList>
            <person name="Liu X."/>
            <person name="Lai Q."/>
            <person name="Du Y."/>
            <person name="Zhang X."/>
            <person name="Liu Z."/>
            <person name="Sun F."/>
            <person name="Shao Z."/>
        </authorList>
    </citation>
    <scope>NUCLEOTIDE SEQUENCE</scope>
    <source>
        <strain evidence="4">S27-2</strain>
    </source>
</reference>
<keyword evidence="5" id="KW-1185">Reference proteome</keyword>
<dbReference type="PANTHER" id="PTHR12526:SF629">
    <property type="entry name" value="TEICHURONIC ACID BIOSYNTHESIS GLYCOSYLTRANSFERASE TUAH-RELATED"/>
    <property type="match status" value="1"/>
</dbReference>
<comment type="caution">
    <text evidence="4">The sequence shown here is derived from an EMBL/GenBank/DDBJ whole genome shotgun (WGS) entry which is preliminary data.</text>
</comment>
<protein>
    <submittedName>
        <fullName evidence="4">Glycosyltransferase</fullName>
    </submittedName>
</protein>
<gene>
    <name evidence="4" type="ORF">H8B19_03980</name>
</gene>
<evidence type="ECO:0000313" key="5">
    <source>
        <dbReference type="Proteomes" id="UP000601768"/>
    </source>
</evidence>
<dbReference type="SUPFAM" id="SSF53756">
    <property type="entry name" value="UDP-Glycosyltransferase/glycogen phosphorylase"/>
    <property type="match status" value="1"/>
</dbReference>
<feature type="domain" description="Glycosyl transferase family 1" evidence="3">
    <location>
        <begin position="202"/>
        <end position="314"/>
    </location>
</feature>
<name>A0A8J6M0N6_9ALTE</name>
<proteinExistence type="predicted"/>
<keyword evidence="1" id="KW-0328">Glycosyltransferase</keyword>